<feature type="region of interest" description="Disordered" evidence="1">
    <location>
        <begin position="236"/>
        <end position="266"/>
    </location>
</feature>
<name>A0AAN7GP69_9PEZI</name>
<evidence type="ECO:0000256" key="1">
    <source>
        <dbReference type="SAM" id="MobiDB-lite"/>
    </source>
</evidence>
<dbReference type="EMBL" id="MU865420">
    <property type="protein sequence ID" value="KAK4223622.1"/>
    <property type="molecule type" value="Genomic_DNA"/>
</dbReference>
<organism evidence="2 3">
    <name type="scientific">Podospora fimiseda</name>
    <dbReference type="NCBI Taxonomy" id="252190"/>
    <lineage>
        <taxon>Eukaryota</taxon>
        <taxon>Fungi</taxon>
        <taxon>Dikarya</taxon>
        <taxon>Ascomycota</taxon>
        <taxon>Pezizomycotina</taxon>
        <taxon>Sordariomycetes</taxon>
        <taxon>Sordariomycetidae</taxon>
        <taxon>Sordariales</taxon>
        <taxon>Podosporaceae</taxon>
        <taxon>Podospora</taxon>
    </lineage>
</organism>
<reference evidence="2" key="1">
    <citation type="journal article" date="2023" name="Mol. Phylogenet. Evol.">
        <title>Genome-scale phylogeny and comparative genomics of the fungal order Sordariales.</title>
        <authorList>
            <person name="Hensen N."/>
            <person name="Bonometti L."/>
            <person name="Westerberg I."/>
            <person name="Brannstrom I.O."/>
            <person name="Guillou S."/>
            <person name="Cros-Aarteil S."/>
            <person name="Calhoun S."/>
            <person name="Haridas S."/>
            <person name="Kuo A."/>
            <person name="Mondo S."/>
            <person name="Pangilinan J."/>
            <person name="Riley R."/>
            <person name="LaButti K."/>
            <person name="Andreopoulos B."/>
            <person name="Lipzen A."/>
            <person name="Chen C."/>
            <person name="Yan M."/>
            <person name="Daum C."/>
            <person name="Ng V."/>
            <person name="Clum A."/>
            <person name="Steindorff A."/>
            <person name="Ohm R.A."/>
            <person name="Martin F."/>
            <person name="Silar P."/>
            <person name="Natvig D.O."/>
            <person name="Lalanne C."/>
            <person name="Gautier V."/>
            <person name="Ament-Velasquez S.L."/>
            <person name="Kruys A."/>
            <person name="Hutchinson M.I."/>
            <person name="Powell A.J."/>
            <person name="Barry K."/>
            <person name="Miller A.N."/>
            <person name="Grigoriev I.V."/>
            <person name="Debuchy R."/>
            <person name="Gladieux P."/>
            <person name="Hiltunen Thoren M."/>
            <person name="Johannesson H."/>
        </authorList>
    </citation>
    <scope>NUCLEOTIDE SEQUENCE</scope>
    <source>
        <strain evidence="2">CBS 990.96</strain>
    </source>
</reference>
<dbReference type="Proteomes" id="UP001301958">
    <property type="component" value="Unassembled WGS sequence"/>
</dbReference>
<proteinExistence type="predicted"/>
<comment type="caution">
    <text evidence="2">The sequence shown here is derived from an EMBL/GenBank/DDBJ whole genome shotgun (WGS) entry which is preliminary data.</text>
</comment>
<evidence type="ECO:0000313" key="2">
    <source>
        <dbReference type="EMBL" id="KAK4223622.1"/>
    </source>
</evidence>
<feature type="compositionally biased region" description="Polar residues" evidence="1">
    <location>
        <begin position="246"/>
        <end position="266"/>
    </location>
</feature>
<protein>
    <submittedName>
        <fullName evidence="2">Uncharacterized protein</fullName>
    </submittedName>
</protein>
<dbReference type="PANTHER" id="PTHR35391">
    <property type="entry name" value="C2H2-TYPE DOMAIN-CONTAINING PROTEIN-RELATED"/>
    <property type="match status" value="1"/>
</dbReference>
<gene>
    <name evidence="2" type="ORF">QBC38DRAFT_548323</name>
</gene>
<dbReference type="PANTHER" id="PTHR35391:SF5">
    <property type="entry name" value="DUF6590 DOMAIN-CONTAINING PROTEIN"/>
    <property type="match status" value="1"/>
</dbReference>
<sequence>MSTNSRVAIDLWRKSYATPTTPNLEPCHFFNITITLFREVLQVAKTSNASVFPLELFPNYLAELQRFYLWGDGFDVSEAGPLLYIDLCRLLGTTSPSSGSLRAAIDEVVEAESTLASLFPSVSGQQTANTACELDYNSPELTANAAEVLANITSYIDCLVDLGDALESPVQDLIEDQLPASEPETFDVLPEADVYCRRIRDQFPLLPKYLVERLGCLNAERYYCLRSLHEEVSESVAAEGSRGKSNESCFSKETPSESLLSKANTTTATEMTRISSVFDQAIPELPSCPEPTSAEQDHALDSVSISSYGTTKSTINHGKTRVPPLPNEAHDGKSFTCTVCCASISGLKPGLSGKCDCATKGSVKMYGSFKAWVQKQEQNHTEQWADQQCPFCPVGPWRDHSMRFFKHIGKHLQGIALAALPQIYFEGDDDHDDSCDESEEEIMQEQQQQVPDDKLDMNTQTEPAVVAAQNPVKSGGSLQKGLGVSQPNSKQTNSHGSSYSRFLVCPFYIWDPITYHNCGGKIMRHNSDFQPHFHRCHGKPLFCPVCKVIFKGKEAPTNRNAHIKDRRCY</sequence>
<accession>A0AAN7GP69</accession>
<evidence type="ECO:0000313" key="3">
    <source>
        <dbReference type="Proteomes" id="UP001301958"/>
    </source>
</evidence>
<feature type="compositionally biased region" description="Polar residues" evidence="1">
    <location>
        <begin position="485"/>
        <end position="497"/>
    </location>
</feature>
<dbReference type="AlphaFoldDB" id="A0AAN7GP69"/>
<keyword evidence="3" id="KW-1185">Reference proteome</keyword>
<feature type="region of interest" description="Disordered" evidence="1">
    <location>
        <begin position="471"/>
        <end position="497"/>
    </location>
</feature>
<reference evidence="2" key="2">
    <citation type="submission" date="2023-05" db="EMBL/GenBank/DDBJ databases">
        <authorList>
            <consortium name="Lawrence Berkeley National Laboratory"/>
            <person name="Steindorff A."/>
            <person name="Hensen N."/>
            <person name="Bonometti L."/>
            <person name="Westerberg I."/>
            <person name="Brannstrom I.O."/>
            <person name="Guillou S."/>
            <person name="Cros-Aarteil S."/>
            <person name="Calhoun S."/>
            <person name="Haridas S."/>
            <person name="Kuo A."/>
            <person name="Mondo S."/>
            <person name="Pangilinan J."/>
            <person name="Riley R."/>
            <person name="Labutti K."/>
            <person name="Andreopoulos B."/>
            <person name="Lipzen A."/>
            <person name="Chen C."/>
            <person name="Yanf M."/>
            <person name="Daum C."/>
            <person name="Ng V."/>
            <person name="Clum A."/>
            <person name="Ohm R."/>
            <person name="Martin F."/>
            <person name="Silar P."/>
            <person name="Natvig D."/>
            <person name="Lalanne C."/>
            <person name="Gautier V."/>
            <person name="Ament-Velasquez S.L."/>
            <person name="Kruys A."/>
            <person name="Hutchinson M.I."/>
            <person name="Powell A.J."/>
            <person name="Barry K."/>
            <person name="Miller A.N."/>
            <person name="Grigoriev I.V."/>
            <person name="Debuchy R."/>
            <person name="Gladieux P."/>
            <person name="Thoren M.H."/>
            <person name="Johannesson H."/>
        </authorList>
    </citation>
    <scope>NUCLEOTIDE SEQUENCE</scope>
    <source>
        <strain evidence="2">CBS 990.96</strain>
    </source>
</reference>